<dbReference type="InterPro" id="IPR048746">
    <property type="entry name" value="CCL2-like_lectin"/>
</dbReference>
<accession>A0A1B7MTX6</accession>
<dbReference type="InterPro" id="IPR035992">
    <property type="entry name" value="Ricin_B-like_lectins"/>
</dbReference>
<dbReference type="Pfam" id="PF21595">
    <property type="entry name" value="CCL2-like"/>
    <property type="match status" value="1"/>
</dbReference>
<keyword evidence="1" id="KW-0732">Signal</keyword>
<sequence length="173" mass="18735">MTSFALPLRSAPGGFFLFFFLLNCLLSVGALSYGRQESDVLLPSGVYAIINRVLSPDDERLAITFNGEDETVTVTAWTNDTTQQWVIADYDTTTQSVSPASNQDLQAAWGDDVVTVLSAGSYVWTIRNNDTGYTIQDGGVTVFWGVAEAVDDANVTIGAGTGNDTQRWLFESV</sequence>
<reference evidence="3 4" key="1">
    <citation type="submission" date="2016-06" db="EMBL/GenBank/DDBJ databases">
        <title>Comparative genomics of the ectomycorrhizal sister species Rhizopogon vinicolor and Rhizopogon vesiculosus (Basidiomycota: Boletales) reveals a divergence of the mating type B locus.</title>
        <authorList>
            <consortium name="DOE Joint Genome Institute"/>
            <person name="Mujic A.B."/>
            <person name="Kuo A."/>
            <person name="Tritt A."/>
            <person name="Lipzen A."/>
            <person name="Chen C."/>
            <person name="Johnson J."/>
            <person name="Sharma A."/>
            <person name="Barry K."/>
            <person name="Grigoriev I.V."/>
            <person name="Spatafora J.W."/>
        </authorList>
    </citation>
    <scope>NUCLEOTIDE SEQUENCE [LARGE SCALE GENOMIC DNA]</scope>
    <source>
        <strain evidence="3 4">AM-OR11-026</strain>
    </source>
</reference>
<dbReference type="InParanoid" id="A0A1B7MTX6"/>
<dbReference type="SUPFAM" id="SSF50370">
    <property type="entry name" value="Ricin B-like lectins"/>
    <property type="match status" value="1"/>
</dbReference>
<feature type="signal peptide" evidence="1">
    <location>
        <begin position="1"/>
        <end position="30"/>
    </location>
</feature>
<name>A0A1B7MTX6_9AGAM</name>
<keyword evidence="4" id="KW-1185">Reference proteome</keyword>
<dbReference type="Proteomes" id="UP000092154">
    <property type="component" value="Unassembled WGS sequence"/>
</dbReference>
<protein>
    <recommendedName>
        <fullName evidence="2">CCL2-like lectin domain-containing protein</fullName>
    </recommendedName>
</protein>
<gene>
    <name evidence="3" type="ORF">K503DRAFT_772863</name>
</gene>
<feature type="chain" id="PRO_5008597556" description="CCL2-like lectin domain-containing protein" evidence="1">
    <location>
        <begin position="31"/>
        <end position="173"/>
    </location>
</feature>
<organism evidence="3 4">
    <name type="scientific">Rhizopogon vinicolor AM-OR11-026</name>
    <dbReference type="NCBI Taxonomy" id="1314800"/>
    <lineage>
        <taxon>Eukaryota</taxon>
        <taxon>Fungi</taxon>
        <taxon>Dikarya</taxon>
        <taxon>Basidiomycota</taxon>
        <taxon>Agaricomycotina</taxon>
        <taxon>Agaricomycetes</taxon>
        <taxon>Agaricomycetidae</taxon>
        <taxon>Boletales</taxon>
        <taxon>Suillineae</taxon>
        <taxon>Rhizopogonaceae</taxon>
        <taxon>Rhizopogon</taxon>
    </lineage>
</organism>
<evidence type="ECO:0000313" key="3">
    <source>
        <dbReference type="EMBL" id="OAX36068.1"/>
    </source>
</evidence>
<dbReference type="OrthoDB" id="5271368at2759"/>
<evidence type="ECO:0000256" key="1">
    <source>
        <dbReference type="SAM" id="SignalP"/>
    </source>
</evidence>
<proteinExistence type="predicted"/>
<evidence type="ECO:0000313" key="4">
    <source>
        <dbReference type="Proteomes" id="UP000092154"/>
    </source>
</evidence>
<dbReference type="EMBL" id="KV448444">
    <property type="protein sequence ID" value="OAX36068.1"/>
    <property type="molecule type" value="Genomic_DNA"/>
</dbReference>
<dbReference type="CDD" id="cd23715">
    <property type="entry name" value="beta-trefoil_Ricin_CCL2"/>
    <property type="match status" value="1"/>
</dbReference>
<dbReference type="Gene3D" id="2.80.10.50">
    <property type="match status" value="1"/>
</dbReference>
<evidence type="ECO:0000259" key="2">
    <source>
        <dbReference type="Pfam" id="PF21595"/>
    </source>
</evidence>
<feature type="domain" description="CCL2-like lectin" evidence="2">
    <location>
        <begin position="45"/>
        <end position="168"/>
    </location>
</feature>
<dbReference type="AlphaFoldDB" id="A0A1B7MTX6"/>